<dbReference type="eggNOG" id="ENOG502QVHA">
    <property type="taxonomic scope" value="Eukaryota"/>
</dbReference>
<dbReference type="GO" id="GO:0006508">
    <property type="term" value="P:proteolysis"/>
    <property type="evidence" value="ECO:0007669"/>
    <property type="project" value="UniProtKB-KW"/>
</dbReference>
<dbReference type="GO" id="GO:0008233">
    <property type="term" value="F:peptidase activity"/>
    <property type="evidence" value="ECO:0007669"/>
    <property type="project" value="UniProtKB-KW"/>
</dbReference>
<dbReference type="OMA" id="RFYQTKV"/>
<evidence type="ECO:0000259" key="4">
    <source>
        <dbReference type="Pfam" id="PF12246"/>
    </source>
</evidence>
<dbReference type="GO" id="GO:0003730">
    <property type="term" value="F:mRNA 3'-UTR binding"/>
    <property type="evidence" value="ECO:0007669"/>
    <property type="project" value="TreeGrafter"/>
</dbReference>
<organism evidence="6 7">
    <name type="scientific">Serendipita indica (strain DSM 11827)</name>
    <name type="common">Root endophyte fungus</name>
    <name type="synonym">Piriformospora indica</name>
    <dbReference type="NCBI Taxonomy" id="1109443"/>
    <lineage>
        <taxon>Eukaryota</taxon>
        <taxon>Fungi</taxon>
        <taxon>Dikarya</taxon>
        <taxon>Basidiomycota</taxon>
        <taxon>Agaricomycotina</taxon>
        <taxon>Agaricomycetes</taxon>
        <taxon>Sebacinales</taxon>
        <taxon>Serendipitaceae</taxon>
        <taxon>Serendipita</taxon>
    </lineage>
</organism>
<dbReference type="Pfam" id="PF12246">
    <property type="entry name" value="MKT1_C"/>
    <property type="match status" value="1"/>
</dbReference>
<dbReference type="CDD" id="cd09858">
    <property type="entry name" value="PIN_MKT1"/>
    <property type="match status" value="1"/>
</dbReference>
<dbReference type="InterPro" id="IPR029060">
    <property type="entry name" value="PIN-like_dom_sf"/>
</dbReference>
<gene>
    <name evidence="6" type="ORF">PIIN_05117</name>
</gene>
<dbReference type="STRING" id="1109443.G4TIN8"/>
<accession>G4TIN8</accession>
<keyword evidence="7" id="KW-1185">Reference proteome</keyword>
<keyword evidence="6" id="KW-0645">Protease</keyword>
<dbReference type="InterPro" id="IPR022039">
    <property type="entry name" value="MKT1_C"/>
</dbReference>
<name>G4TIN8_SERID</name>
<keyword evidence="1" id="KW-0810">Translation regulation</keyword>
<reference evidence="6 7" key="1">
    <citation type="journal article" date="2011" name="PLoS Pathog.">
        <title>Endophytic Life Strategies Decoded by Genome and Transcriptome Analyses of the Mutualistic Root Symbiont Piriformospora indica.</title>
        <authorList>
            <person name="Zuccaro A."/>
            <person name="Lahrmann U."/>
            <person name="Guldener U."/>
            <person name="Langen G."/>
            <person name="Pfiffi S."/>
            <person name="Biedenkopf D."/>
            <person name="Wong P."/>
            <person name="Samans B."/>
            <person name="Grimm C."/>
            <person name="Basiewicz M."/>
            <person name="Murat C."/>
            <person name="Martin F."/>
            <person name="Kogel K.H."/>
        </authorList>
    </citation>
    <scope>NUCLEOTIDE SEQUENCE [LARGE SCALE GENOMIC DNA]</scope>
    <source>
        <strain evidence="6 7">DSM 11827</strain>
    </source>
</reference>
<dbReference type="FunCoup" id="G4TIN8">
    <property type="interactions" value="272"/>
</dbReference>
<feature type="domain" description="Post-transcriptional regulator MKT1 C-terminal" evidence="4">
    <location>
        <begin position="563"/>
        <end position="813"/>
    </location>
</feature>
<evidence type="ECO:0000313" key="6">
    <source>
        <dbReference type="EMBL" id="CCA71181.1"/>
    </source>
</evidence>
<dbReference type="PANTHER" id="PTHR11081">
    <property type="entry name" value="FLAP ENDONUCLEASE FAMILY MEMBER"/>
    <property type="match status" value="1"/>
</dbReference>
<dbReference type="Proteomes" id="UP000007148">
    <property type="component" value="Unassembled WGS sequence"/>
</dbReference>
<keyword evidence="6" id="KW-0378">Hydrolase</keyword>
<feature type="domain" description="Post-transcriptional regulator MKT1 N-terminal" evidence="5">
    <location>
        <begin position="375"/>
        <end position="468"/>
    </location>
</feature>
<dbReference type="Pfam" id="PF12247">
    <property type="entry name" value="MKT1_N"/>
    <property type="match status" value="1"/>
</dbReference>
<proteinExistence type="inferred from homology"/>
<dbReference type="PANTHER" id="PTHR11081:SF32">
    <property type="entry name" value="POST-TRANSCRIPTIONAL REGULATOR MKT1"/>
    <property type="match status" value="1"/>
</dbReference>
<sequence length="817" mass="90881">MTIKSLDAYLQQHKSLVQTLPLSNAVLDPPPSKDGKPSASSKEPLLAATGGVPLALAARVENDLRVLEKLKIKPVFVFPGLLPKKVNRSHGPGMGPNSPNGGINGMPVNNLGLGIPSVSEYADEMRERREAWELYERGLNEQAEKLFEGHSGVTHWELWRSVLRMFRNRNVEFLVAPYTATAQLVYLLRHQKAYINAIYSSTDILLFPSVDRIITSISFSATPPSFTYISKKSIISDLAASLPPLPHPNNHANSTISDDLFMDCMILAGAEHMPVFPPLVTPETITFPKIVELVRHYKTGHACVMAFNEDPRIKAPGSPPTTTSQYADQFMRTRAMYKYSLILSSDGSVQPLPLAVPAPAPGAGNSFSMTAADIPLDLHEVFTHRLPDEIYFYLSRGLLSPHALIWLTSGTIVERPPLCNGETSDYRRFIKEVITEGATGPRAMTLALISSVVHTFWTSRRVIGVFWFDQASQVPGTPAMGNQNQLKGIPFISRETTQAVERITSWLVPTGVIEDELRVQMSSTIDFSLCLGATSNDQRAARTRNKSKYLERKDEVVANVIWRFLDLRGAKFLAPNHTHAPLARAMYAALKQSRTNDKFQDPLFLFLELIRAGVLHWNLWGGRAYSGGPSFGDEEEKKCMLLVMRVISLVPLNTKPQPWAAPLSRELLAFNSFLRALSRSLRILVEVTALNLLLRGDANRAREDLLDIAMALPFQNDTNTGFGILAKVYLDALHALYEERIVSRDDPGVFEAKESAMECVDDTFDGVRNPRAEVERGFRFWDAALCAVRQLHADGQINSELADAFEAAQSWLEPRRP</sequence>
<dbReference type="Gene3D" id="3.40.50.1010">
    <property type="entry name" value="5'-nuclease"/>
    <property type="match status" value="1"/>
</dbReference>
<evidence type="ECO:0000256" key="3">
    <source>
        <dbReference type="SAM" id="MobiDB-lite"/>
    </source>
</evidence>
<evidence type="ECO:0000256" key="2">
    <source>
        <dbReference type="ARBA" id="ARBA00024023"/>
    </source>
</evidence>
<evidence type="ECO:0000259" key="5">
    <source>
        <dbReference type="Pfam" id="PF12247"/>
    </source>
</evidence>
<dbReference type="InParanoid" id="G4TIN8"/>
<feature type="region of interest" description="Disordered" evidence="3">
    <location>
        <begin position="22"/>
        <end position="44"/>
    </location>
</feature>
<dbReference type="InterPro" id="IPR006084">
    <property type="entry name" value="XPG/Rad2"/>
</dbReference>
<evidence type="ECO:0000256" key="1">
    <source>
        <dbReference type="ARBA" id="ARBA00022845"/>
    </source>
</evidence>
<evidence type="ECO:0000313" key="7">
    <source>
        <dbReference type="Proteomes" id="UP000007148"/>
    </source>
</evidence>
<dbReference type="GO" id="GO:0006417">
    <property type="term" value="P:regulation of translation"/>
    <property type="evidence" value="ECO:0007669"/>
    <property type="project" value="UniProtKB-KW"/>
</dbReference>
<dbReference type="InterPro" id="IPR022040">
    <property type="entry name" value="MKT1_N"/>
</dbReference>
<dbReference type="AlphaFoldDB" id="G4TIN8"/>
<dbReference type="HOGENOM" id="CLU_378548_0_0_1"/>
<protein>
    <submittedName>
        <fullName evidence="6">Related to MKT1-retroviral protease signature protein</fullName>
    </submittedName>
</protein>
<dbReference type="EMBL" id="CAFZ01000109">
    <property type="protein sequence ID" value="CCA71181.1"/>
    <property type="molecule type" value="Genomic_DNA"/>
</dbReference>
<dbReference type="SUPFAM" id="SSF88723">
    <property type="entry name" value="PIN domain-like"/>
    <property type="match status" value="1"/>
</dbReference>
<dbReference type="OrthoDB" id="17262at2759"/>
<comment type="similarity">
    <text evidence="2">Belongs to the XPG/RAD2 endonuclease family.</text>
</comment>
<comment type="caution">
    <text evidence="6">The sequence shown here is derived from an EMBL/GenBank/DDBJ whole genome shotgun (WGS) entry which is preliminary data.</text>
</comment>